<evidence type="ECO:0000256" key="2">
    <source>
        <dbReference type="ARBA" id="ARBA00022630"/>
    </source>
</evidence>
<organism evidence="6 7">
    <name type="scientific">Myceligenerans pegani</name>
    <dbReference type="NCBI Taxonomy" id="2776917"/>
    <lineage>
        <taxon>Bacteria</taxon>
        <taxon>Bacillati</taxon>
        <taxon>Actinomycetota</taxon>
        <taxon>Actinomycetes</taxon>
        <taxon>Micrococcales</taxon>
        <taxon>Promicromonosporaceae</taxon>
        <taxon>Myceligenerans</taxon>
    </lineage>
</organism>
<evidence type="ECO:0000313" key="6">
    <source>
        <dbReference type="EMBL" id="MBE1875081.1"/>
    </source>
</evidence>
<dbReference type="Pfam" id="PF21274">
    <property type="entry name" value="Rng_hyd_C"/>
    <property type="match status" value="1"/>
</dbReference>
<dbReference type="PRINTS" id="PR00420">
    <property type="entry name" value="RNGMNOXGNASE"/>
</dbReference>
<dbReference type="InterPro" id="IPR002938">
    <property type="entry name" value="FAD-bd"/>
</dbReference>
<keyword evidence="3" id="KW-0274">FAD</keyword>
<feature type="region of interest" description="Disordered" evidence="4">
    <location>
        <begin position="1"/>
        <end position="21"/>
    </location>
</feature>
<dbReference type="PANTHER" id="PTHR43004">
    <property type="entry name" value="TRK SYSTEM POTASSIUM UPTAKE PROTEIN"/>
    <property type="match status" value="1"/>
</dbReference>
<gene>
    <name evidence="6" type="ORF">IHE71_05060</name>
</gene>
<keyword evidence="7" id="KW-1185">Reference proteome</keyword>
<protein>
    <submittedName>
        <fullName evidence="6">FAD-dependent monooxygenase</fullName>
    </submittedName>
</protein>
<accession>A0ABR9MVL0</accession>
<name>A0ABR9MVL0_9MICO</name>
<proteinExistence type="predicted"/>
<feature type="domain" description="FAD-binding" evidence="5">
    <location>
        <begin position="28"/>
        <end position="360"/>
    </location>
</feature>
<reference evidence="6 7" key="1">
    <citation type="submission" date="2020-10" db="EMBL/GenBank/DDBJ databases">
        <title>Myceligenerans pegani sp. nov., an endophytic actinomycete isolated from Peganum harmala L. in Xinjiang, China.</title>
        <authorList>
            <person name="Xin L."/>
        </authorList>
    </citation>
    <scope>NUCLEOTIDE SEQUENCE [LARGE SCALE GENOMIC DNA]</scope>
    <source>
        <strain evidence="6 7">TRM65318</strain>
    </source>
</reference>
<evidence type="ECO:0000259" key="5">
    <source>
        <dbReference type="Pfam" id="PF01494"/>
    </source>
</evidence>
<dbReference type="Gene3D" id="3.40.30.120">
    <property type="match status" value="1"/>
</dbReference>
<evidence type="ECO:0000256" key="4">
    <source>
        <dbReference type="SAM" id="MobiDB-lite"/>
    </source>
</evidence>
<keyword evidence="6" id="KW-0503">Monooxygenase</keyword>
<keyword evidence="6" id="KW-0560">Oxidoreductase</keyword>
<dbReference type="InterPro" id="IPR036188">
    <property type="entry name" value="FAD/NAD-bd_sf"/>
</dbReference>
<keyword evidence="2" id="KW-0285">Flavoprotein</keyword>
<evidence type="ECO:0000256" key="1">
    <source>
        <dbReference type="ARBA" id="ARBA00001974"/>
    </source>
</evidence>
<sequence length="499" mass="53204">MATKSPEPTTPTTGPALSLTSSARPATTSVIVVGAGPTGLLLAGDLTEAGLDVTVVEKRPAELSNLSRAFGVHARTMEVLDMRGLAEEVQSYTTYKMDKVAAFGNAELDLSQLPTAFPYLLVCPQPYVERVLRDRLDRLGVAVRHDTEVTGLDQDTDGVSLTVIGPGGEAATLRADYVVGCDGVRSTVRDLIGLPFPGGPVMRGIMLADVELAEPPEKPTVHTNRHGFAFIAPFGDDYWRLTAWSRVDQADDDAPLSLAQISAAARQAFGTDYGMHSPRWISRFHSDERQVPRYRVGRVFLAGDAAHCHTPAGGQGMNTGMQDAANLSWRLAAVARGAGPGLLDDYDADRHPVGAEVLRSSGRMARIATLHSRLAVAVRGMVAPLVLGSATVTRIATMQISGLGITYGRGPGDTKEVGSRVPDREFPDGSRLFEHLRNGRFAVLGGSALPGWGGRVAFLPAPDRRATLVRPDGYVGWAGAPDPRDIEEALRTWCGEPSA</sequence>
<dbReference type="Proteomes" id="UP000625527">
    <property type="component" value="Unassembled WGS sequence"/>
</dbReference>
<evidence type="ECO:0000313" key="7">
    <source>
        <dbReference type="Proteomes" id="UP000625527"/>
    </source>
</evidence>
<evidence type="ECO:0000256" key="3">
    <source>
        <dbReference type="ARBA" id="ARBA00022827"/>
    </source>
</evidence>
<comment type="cofactor">
    <cofactor evidence="1">
        <name>FAD</name>
        <dbReference type="ChEBI" id="CHEBI:57692"/>
    </cofactor>
</comment>
<dbReference type="RefSeq" id="WP_192861663.1">
    <property type="nucleotide sequence ID" value="NZ_JADAQT010000057.1"/>
</dbReference>
<dbReference type="PANTHER" id="PTHR43004:SF19">
    <property type="entry name" value="BINDING MONOOXYGENASE, PUTATIVE (JCVI)-RELATED"/>
    <property type="match status" value="1"/>
</dbReference>
<dbReference type="EMBL" id="JADAQT010000057">
    <property type="protein sequence ID" value="MBE1875081.1"/>
    <property type="molecule type" value="Genomic_DNA"/>
</dbReference>
<dbReference type="Gene3D" id="3.50.50.60">
    <property type="entry name" value="FAD/NAD(P)-binding domain"/>
    <property type="match status" value="1"/>
</dbReference>
<dbReference type="Gene3D" id="3.30.70.2450">
    <property type="match status" value="1"/>
</dbReference>
<dbReference type="InterPro" id="IPR050641">
    <property type="entry name" value="RIFMO-like"/>
</dbReference>
<dbReference type="Pfam" id="PF01494">
    <property type="entry name" value="FAD_binding_3"/>
    <property type="match status" value="1"/>
</dbReference>
<comment type="caution">
    <text evidence="6">The sequence shown here is derived from an EMBL/GenBank/DDBJ whole genome shotgun (WGS) entry which is preliminary data.</text>
</comment>
<dbReference type="SUPFAM" id="SSF51905">
    <property type="entry name" value="FAD/NAD(P)-binding domain"/>
    <property type="match status" value="1"/>
</dbReference>
<dbReference type="GO" id="GO:0004497">
    <property type="term" value="F:monooxygenase activity"/>
    <property type="evidence" value="ECO:0007669"/>
    <property type="project" value="UniProtKB-KW"/>
</dbReference>